<dbReference type="PANTHER" id="PTHR30154">
    <property type="entry name" value="LEUCINE-RESPONSIVE REGULATORY PROTEIN"/>
    <property type="match status" value="1"/>
</dbReference>
<dbReference type="Pfam" id="PF13404">
    <property type="entry name" value="HTH_AsnC-type"/>
    <property type="match status" value="1"/>
</dbReference>
<evidence type="ECO:0000259" key="4">
    <source>
        <dbReference type="Pfam" id="PF13404"/>
    </source>
</evidence>
<dbReference type="InterPro" id="IPR019888">
    <property type="entry name" value="Tscrpt_reg_AsnC-like"/>
</dbReference>
<dbReference type="Gene3D" id="3.30.70.920">
    <property type="match status" value="1"/>
</dbReference>
<comment type="caution">
    <text evidence="5">The sequence shown here is derived from an EMBL/GenBank/DDBJ whole genome shotgun (WGS) entry which is preliminary data.</text>
</comment>
<keyword evidence="3" id="KW-0804">Transcription</keyword>
<dbReference type="SMART" id="SM00344">
    <property type="entry name" value="HTH_ASNC"/>
    <property type="match status" value="2"/>
</dbReference>
<dbReference type="InterPro" id="IPR036388">
    <property type="entry name" value="WH-like_DNA-bd_sf"/>
</dbReference>
<reference evidence="5 6" key="1">
    <citation type="journal article" date="2023" name="Int. J. Syst. Evol. Microbiol.">
        <title>Arthrobacter mangrovi sp. nov., an actinobacterium isolated from the rhizosphere of a mangrove.</title>
        <authorList>
            <person name="Hamada M."/>
            <person name="Saitou S."/>
            <person name="Enomoto N."/>
            <person name="Nanri K."/>
            <person name="Hidaka K."/>
            <person name="Miura T."/>
            <person name="Tamura T."/>
        </authorList>
    </citation>
    <scope>NUCLEOTIDE SEQUENCE [LARGE SCALE GENOMIC DNA]</scope>
    <source>
        <strain evidence="5 6">NBRC 112813</strain>
    </source>
</reference>
<keyword evidence="6" id="KW-1185">Reference proteome</keyword>
<dbReference type="Gene3D" id="1.10.10.10">
    <property type="entry name" value="Winged helix-like DNA-binding domain superfamily/Winged helix DNA-binding domain"/>
    <property type="match status" value="2"/>
</dbReference>
<evidence type="ECO:0000256" key="3">
    <source>
        <dbReference type="ARBA" id="ARBA00023163"/>
    </source>
</evidence>
<dbReference type="InterPro" id="IPR000485">
    <property type="entry name" value="AsnC-type_HTH_dom"/>
</dbReference>
<sequence length="329" mass="35906">MSHDDEEFDLLSRRITAALQAYPRASWSRIATVLGEPERTVTRRGRELLESGDVRVVGVIGASGVAILRARCLVGMTRSVAAGLARRDDTVFVYATSGEEDCVAELQVDDAHLADLVLDDLPSVAGIRELRIDPITRLYRSVREWRPGILTPAQLGALARSRQDVYQPDGSGGSEIPDVHRAILRILANDARTPTSEIGRMVGISENTVRRHLESLEANHQSRLRVVVEPSLLGFRAEAMAWVEVAPARHDDLVEALLKHSEVRYAAALGGTNSVLVNLACTDRLALHQMVTRSEWSALADSVSVTPILKATKRSGSRLGAMASASYLY</sequence>
<dbReference type="SUPFAM" id="SSF46785">
    <property type="entry name" value="Winged helix' DNA-binding domain"/>
    <property type="match status" value="1"/>
</dbReference>
<keyword evidence="2" id="KW-0238">DNA-binding</keyword>
<name>A0ABQ5MTA9_9MICC</name>
<protein>
    <submittedName>
        <fullName evidence="5">AsnC family transcriptional regulator</fullName>
    </submittedName>
</protein>
<evidence type="ECO:0000256" key="2">
    <source>
        <dbReference type="ARBA" id="ARBA00023125"/>
    </source>
</evidence>
<dbReference type="Proteomes" id="UP001209654">
    <property type="component" value="Unassembled WGS sequence"/>
</dbReference>
<evidence type="ECO:0000313" key="5">
    <source>
        <dbReference type="EMBL" id="GLB67220.1"/>
    </source>
</evidence>
<dbReference type="InterPro" id="IPR036390">
    <property type="entry name" value="WH_DNA-bd_sf"/>
</dbReference>
<proteinExistence type="predicted"/>
<keyword evidence="1" id="KW-0805">Transcription regulation</keyword>
<dbReference type="EMBL" id="BRVS01000006">
    <property type="protein sequence ID" value="GLB67220.1"/>
    <property type="molecule type" value="Genomic_DNA"/>
</dbReference>
<dbReference type="PANTHER" id="PTHR30154:SF34">
    <property type="entry name" value="TRANSCRIPTIONAL REGULATOR AZLB"/>
    <property type="match status" value="1"/>
</dbReference>
<gene>
    <name evidence="5" type="primary">asnC</name>
    <name evidence="5" type="ORF">AHIS1636_16590</name>
</gene>
<feature type="domain" description="HTH asnC-type" evidence="4">
    <location>
        <begin position="181"/>
        <end position="217"/>
    </location>
</feature>
<organism evidence="5 6">
    <name type="scientific">Arthrobacter mangrovi</name>
    <dbReference type="NCBI Taxonomy" id="2966350"/>
    <lineage>
        <taxon>Bacteria</taxon>
        <taxon>Bacillati</taxon>
        <taxon>Actinomycetota</taxon>
        <taxon>Actinomycetes</taxon>
        <taxon>Micrococcales</taxon>
        <taxon>Micrococcaceae</taxon>
        <taxon>Arthrobacter</taxon>
    </lineage>
</organism>
<accession>A0ABQ5MTA9</accession>
<evidence type="ECO:0000256" key="1">
    <source>
        <dbReference type="ARBA" id="ARBA00023015"/>
    </source>
</evidence>
<dbReference type="RefSeq" id="WP_264795358.1">
    <property type="nucleotide sequence ID" value="NZ_BRVS01000006.1"/>
</dbReference>
<evidence type="ECO:0000313" key="6">
    <source>
        <dbReference type="Proteomes" id="UP001209654"/>
    </source>
</evidence>